<dbReference type="EMBL" id="CP037422">
    <property type="protein sequence ID" value="QDU11354.1"/>
    <property type="molecule type" value="Genomic_DNA"/>
</dbReference>
<dbReference type="Proteomes" id="UP000318384">
    <property type="component" value="Chromosome"/>
</dbReference>
<dbReference type="EMBL" id="CP037920">
    <property type="protein sequence ID" value="QDT97692.1"/>
    <property type="molecule type" value="Genomic_DNA"/>
</dbReference>
<evidence type="ECO:0000313" key="2">
    <source>
        <dbReference type="EMBL" id="QDU11354.1"/>
    </source>
</evidence>
<dbReference type="Proteomes" id="UP000318704">
    <property type="component" value="Chromosome"/>
</dbReference>
<proteinExistence type="predicted"/>
<sequence length="39" mass="4491">MQIQYNLSLDCQTRVTYCESLWNLMIIVIGSLPLTDSDL</sequence>
<protein>
    <submittedName>
        <fullName evidence="2">Uncharacterized protein</fullName>
    </submittedName>
</protein>
<name>A0A517X1I0_9PLAN</name>
<evidence type="ECO:0000313" key="1">
    <source>
        <dbReference type="EMBL" id="QDT97692.1"/>
    </source>
</evidence>
<gene>
    <name evidence="1" type="ORF">V144x_31730</name>
    <name evidence="2" type="ORF">V202x_47750</name>
</gene>
<evidence type="ECO:0000313" key="3">
    <source>
        <dbReference type="Proteomes" id="UP000318384"/>
    </source>
</evidence>
<dbReference type="AlphaFoldDB" id="A0A517X1I0"/>
<organism evidence="2 3">
    <name type="scientific">Gimesia aquarii</name>
    <dbReference type="NCBI Taxonomy" id="2527964"/>
    <lineage>
        <taxon>Bacteria</taxon>
        <taxon>Pseudomonadati</taxon>
        <taxon>Planctomycetota</taxon>
        <taxon>Planctomycetia</taxon>
        <taxon>Planctomycetales</taxon>
        <taxon>Planctomycetaceae</taxon>
        <taxon>Gimesia</taxon>
    </lineage>
</organism>
<reference evidence="3 4" key="1">
    <citation type="submission" date="2019-03" db="EMBL/GenBank/DDBJ databases">
        <title>Deep-cultivation of Planctomycetes and their phenomic and genomic characterization uncovers novel biology.</title>
        <authorList>
            <person name="Wiegand S."/>
            <person name="Jogler M."/>
            <person name="Boedeker C."/>
            <person name="Pinto D."/>
            <person name="Vollmers J."/>
            <person name="Rivas-Marin E."/>
            <person name="Kohn T."/>
            <person name="Peeters S.H."/>
            <person name="Heuer A."/>
            <person name="Rast P."/>
            <person name="Oberbeckmann S."/>
            <person name="Bunk B."/>
            <person name="Jeske O."/>
            <person name="Meyerdierks A."/>
            <person name="Storesund J.E."/>
            <person name="Kallscheuer N."/>
            <person name="Luecker S."/>
            <person name="Lage O.M."/>
            <person name="Pohl T."/>
            <person name="Merkel B.J."/>
            <person name="Hornburger P."/>
            <person name="Mueller R.-W."/>
            <person name="Bruemmer F."/>
            <person name="Labrenz M."/>
            <person name="Spormann A.M."/>
            <person name="Op den Camp H."/>
            <person name="Overmann J."/>
            <person name="Amann R."/>
            <person name="Jetten M.S.M."/>
            <person name="Mascher T."/>
            <person name="Medema M.H."/>
            <person name="Devos D.P."/>
            <person name="Kaster A.-K."/>
            <person name="Ovreas L."/>
            <person name="Rohde M."/>
            <person name="Galperin M.Y."/>
            <person name="Jogler C."/>
        </authorList>
    </citation>
    <scope>NUCLEOTIDE SEQUENCE [LARGE SCALE GENOMIC DNA]</scope>
    <source>
        <strain evidence="1 4">V144</strain>
        <strain evidence="2 3">V202</strain>
    </source>
</reference>
<accession>A0A517VXG1</accession>
<accession>A0A517X1I0</accession>
<dbReference type="KEGG" id="gaw:V144x_31730"/>
<keyword evidence="3" id="KW-1185">Reference proteome</keyword>
<evidence type="ECO:0000313" key="4">
    <source>
        <dbReference type="Proteomes" id="UP000318704"/>
    </source>
</evidence>